<comment type="caution">
    <text evidence="2">The sequence shown here is derived from an EMBL/GenBank/DDBJ whole genome shotgun (WGS) entry which is preliminary data.</text>
</comment>
<dbReference type="EMBL" id="QPFP01000030">
    <property type="protein sequence ID" value="TEB28895.1"/>
    <property type="molecule type" value="Genomic_DNA"/>
</dbReference>
<feature type="region of interest" description="Disordered" evidence="1">
    <location>
        <begin position="708"/>
        <end position="759"/>
    </location>
</feature>
<name>A0A4Y7T436_COPMI</name>
<sequence length="912" mass="101120">MPEQENRRENCHQLSPQAFQMLLNWISSRFRSMGFTLSLKSKSLPKEAVNEYIKGMGEEMGAAMGLLGIGVCIHGDLIHPPPVLKKLTLLQCTGMLEDFESVIQEDPCLMYYAGDWWTTFGPDTTAPDANLSQIFDWWVAQRGVCPKPLMLPDFTSFNLSHILAPDLKALAEALGRMKADIAADIQITREELTRLCLCIAETQLEIGRLRKKEAEAVEAEVAQISLESSHAGAAHAEANRARENLQGARKPTPSQFCRCRVKDGIQATLRLQMNEHIGFHGGGITLSLPVTLSTLWAISSVFNTMGATGGIVWEYLLKTISNSLRLRIVVVWAKVIDDGIIDAGEARVIGAHYLERSAAGRCERTTGRHTMIAAYAMLQGVTFPPMLRMEATDLVEIESSSSSSLDGGCSPSRNRGRWLRKNNAGVEEEAIWVAIKLISPFMARISARILRTSVELGSESRIVTESRVEGDTCGFVPCWKPTGSTLRVNDGLEAGDELLAINELGDATTEQLWRVFAEEHSSSDKLSASLLPERPLHRVGEREVEGSRSDWLLFVKMCFITDGDATRLNEYATGDRSRCLRAGSVWIIGMPCGRGRRTLEDLAFYRHQADCKAYLAYRTEGNQLRAERISRNAEGEASRALKRARIRERITSRLRGSGSNTRHGICGHGGRLRVRQHSTPPLPSGSSTGATVSVDALEDLLYTLMPSEATDTRSPEPPSSPGNRIAAQHSPPLAPELPPEQPPRRSHRQPRQVDDYLPEPLPAIRRVRLIVRDIPRTAANSLGSRAAIHRRNRSASEDERRGGEHEEGEAEGTRVEGKERREERPLSNLVDQESQLKKGGRCTLKNRSQAALSTWQHSGSTQKSNEEAPELVDALLDPTFKLAELKRFNALWVAEEMDKLADTKPSTLDRFK</sequence>
<feature type="compositionally biased region" description="Basic and acidic residues" evidence="1">
    <location>
        <begin position="794"/>
        <end position="825"/>
    </location>
</feature>
<evidence type="ECO:0000313" key="3">
    <source>
        <dbReference type="Proteomes" id="UP000298030"/>
    </source>
</evidence>
<feature type="region of interest" description="Disordered" evidence="1">
    <location>
        <begin position="782"/>
        <end position="828"/>
    </location>
</feature>
<feature type="region of interest" description="Disordered" evidence="1">
    <location>
        <begin position="648"/>
        <end position="691"/>
    </location>
</feature>
<protein>
    <submittedName>
        <fullName evidence="2">Uncharacterized protein</fullName>
    </submittedName>
</protein>
<gene>
    <name evidence="2" type="ORF">FA13DRAFT_1711579</name>
</gene>
<evidence type="ECO:0000313" key="2">
    <source>
        <dbReference type="EMBL" id="TEB28895.1"/>
    </source>
</evidence>
<organism evidence="2 3">
    <name type="scientific">Coprinellus micaceus</name>
    <name type="common">Glistening ink-cap mushroom</name>
    <name type="synonym">Coprinus micaceus</name>
    <dbReference type="NCBI Taxonomy" id="71717"/>
    <lineage>
        <taxon>Eukaryota</taxon>
        <taxon>Fungi</taxon>
        <taxon>Dikarya</taxon>
        <taxon>Basidiomycota</taxon>
        <taxon>Agaricomycotina</taxon>
        <taxon>Agaricomycetes</taxon>
        <taxon>Agaricomycetidae</taxon>
        <taxon>Agaricales</taxon>
        <taxon>Agaricineae</taxon>
        <taxon>Psathyrellaceae</taxon>
        <taxon>Coprinellus</taxon>
    </lineage>
</organism>
<feature type="compositionally biased region" description="Pro residues" evidence="1">
    <location>
        <begin position="732"/>
        <end position="741"/>
    </location>
</feature>
<dbReference type="Proteomes" id="UP000298030">
    <property type="component" value="Unassembled WGS sequence"/>
</dbReference>
<evidence type="ECO:0000256" key="1">
    <source>
        <dbReference type="SAM" id="MobiDB-lite"/>
    </source>
</evidence>
<dbReference type="AlphaFoldDB" id="A0A4Y7T436"/>
<keyword evidence="3" id="KW-1185">Reference proteome</keyword>
<accession>A0A4Y7T436</accession>
<reference evidence="2 3" key="1">
    <citation type="journal article" date="2019" name="Nat. Ecol. Evol.">
        <title>Megaphylogeny resolves global patterns of mushroom evolution.</title>
        <authorList>
            <person name="Varga T."/>
            <person name="Krizsan K."/>
            <person name="Foldi C."/>
            <person name="Dima B."/>
            <person name="Sanchez-Garcia M."/>
            <person name="Sanchez-Ramirez S."/>
            <person name="Szollosi G.J."/>
            <person name="Szarkandi J.G."/>
            <person name="Papp V."/>
            <person name="Albert L."/>
            <person name="Andreopoulos W."/>
            <person name="Angelini C."/>
            <person name="Antonin V."/>
            <person name="Barry K.W."/>
            <person name="Bougher N.L."/>
            <person name="Buchanan P."/>
            <person name="Buyck B."/>
            <person name="Bense V."/>
            <person name="Catcheside P."/>
            <person name="Chovatia M."/>
            <person name="Cooper J."/>
            <person name="Damon W."/>
            <person name="Desjardin D."/>
            <person name="Finy P."/>
            <person name="Geml J."/>
            <person name="Haridas S."/>
            <person name="Hughes K."/>
            <person name="Justo A."/>
            <person name="Karasinski D."/>
            <person name="Kautmanova I."/>
            <person name="Kiss B."/>
            <person name="Kocsube S."/>
            <person name="Kotiranta H."/>
            <person name="LaButti K.M."/>
            <person name="Lechner B.E."/>
            <person name="Liimatainen K."/>
            <person name="Lipzen A."/>
            <person name="Lukacs Z."/>
            <person name="Mihaltcheva S."/>
            <person name="Morgado L.N."/>
            <person name="Niskanen T."/>
            <person name="Noordeloos M.E."/>
            <person name="Ohm R.A."/>
            <person name="Ortiz-Santana B."/>
            <person name="Ovrebo C."/>
            <person name="Racz N."/>
            <person name="Riley R."/>
            <person name="Savchenko A."/>
            <person name="Shiryaev A."/>
            <person name="Soop K."/>
            <person name="Spirin V."/>
            <person name="Szebenyi C."/>
            <person name="Tomsovsky M."/>
            <person name="Tulloss R.E."/>
            <person name="Uehling J."/>
            <person name="Grigoriev I.V."/>
            <person name="Vagvolgyi C."/>
            <person name="Papp T."/>
            <person name="Martin F.M."/>
            <person name="Miettinen O."/>
            <person name="Hibbett D.S."/>
            <person name="Nagy L.G."/>
        </authorList>
    </citation>
    <scope>NUCLEOTIDE SEQUENCE [LARGE SCALE GENOMIC DNA]</scope>
    <source>
        <strain evidence="2 3">FP101781</strain>
    </source>
</reference>
<proteinExistence type="predicted"/>